<accession>A0AAD6ZFB7</accession>
<protein>
    <submittedName>
        <fullName evidence="1">Uncharacterized protein</fullName>
    </submittedName>
</protein>
<sequence length="310" mass="35088">MGTTRFESQALDLPVELEREIFETAALSDSRSILTLILVAHRVKVWIEPLLYRVVSVTQAHRFKETPRRRMTSATYLEMLHSKAPSFLHTHVRHVALASTVSPDELNAILTKCGNNIVNLGLFHVDYRISAGPFLDAIAHMPLRRLSADLEPLFGGCAIDMGHRVFSRLTHLDLFDIDDYASPQDDWPARFSQLPALTHLSFNFAPFFTHRDHTPLLSGVLAQCENLEVLVLVSGDPRLMRSKVKDETYAFFAGDARAVFMLVDDFLGDWEVGADGGRDYWRMAEEFVRKRWCGEVEVSNYTIGLEPAVI</sequence>
<evidence type="ECO:0000313" key="2">
    <source>
        <dbReference type="Proteomes" id="UP001218218"/>
    </source>
</evidence>
<keyword evidence="2" id="KW-1185">Reference proteome</keyword>
<comment type="caution">
    <text evidence="1">The sequence shown here is derived from an EMBL/GenBank/DDBJ whole genome shotgun (WGS) entry which is preliminary data.</text>
</comment>
<evidence type="ECO:0000313" key="1">
    <source>
        <dbReference type="EMBL" id="KAJ7319226.1"/>
    </source>
</evidence>
<dbReference type="SUPFAM" id="SSF52047">
    <property type="entry name" value="RNI-like"/>
    <property type="match status" value="1"/>
</dbReference>
<gene>
    <name evidence="1" type="ORF">DFH08DRAFT_970629</name>
</gene>
<proteinExistence type="predicted"/>
<organism evidence="1 2">
    <name type="scientific">Mycena albidolilacea</name>
    <dbReference type="NCBI Taxonomy" id="1033008"/>
    <lineage>
        <taxon>Eukaryota</taxon>
        <taxon>Fungi</taxon>
        <taxon>Dikarya</taxon>
        <taxon>Basidiomycota</taxon>
        <taxon>Agaricomycotina</taxon>
        <taxon>Agaricomycetes</taxon>
        <taxon>Agaricomycetidae</taxon>
        <taxon>Agaricales</taxon>
        <taxon>Marasmiineae</taxon>
        <taxon>Mycenaceae</taxon>
        <taxon>Mycena</taxon>
    </lineage>
</organism>
<dbReference type="AlphaFoldDB" id="A0AAD6ZFB7"/>
<dbReference type="Gene3D" id="3.80.10.10">
    <property type="entry name" value="Ribonuclease Inhibitor"/>
    <property type="match status" value="1"/>
</dbReference>
<name>A0AAD6ZFB7_9AGAR</name>
<dbReference type="Proteomes" id="UP001218218">
    <property type="component" value="Unassembled WGS sequence"/>
</dbReference>
<dbReference type="InterPro" id="IPR032675">
    <property type="entry name" value="LRR_dom_sf"/>
</dbReference>
<dbReference type="EMBL" id="JARIHO010000054">
    <property type="protein sequence ID" value="KAJ7319226.1"/>
    <property type="molecule type" value="Genomic_DNA"/>
</dbReference>
<reference evidence="1" key="1">
    <citation type="submission" date="2023-03" db="EMBL/GenBank/DDBJ databases">
        <title>Massive genome expansion in bonnet fungi (Mycena s.s.) driven by repeated elements and novel gene families across ecological guilds.</title>
        <authorList>
            <consortium name="Lawrence Berkeley National Laboratory"/>
            <person name="Harder C.B."/>
            <person name="Miyauchi S."/>
            <person name="Viragh M."/>
            <person name="Kuo A."/>
            <person name="Thoen E."/>
            <person name="Andreopoulos B."/>
            <person name="Lu D."/>
            <person name="Skrede I."/>
            <person name="Drula E."/>
            <person name="Henrissat B."/>
            <person name="Morin E."/>
            <person name="Kohler A."/>
            <person name="Barry K."/>
            <person name="LaButti K."/>
            <person name="Morin E."/>
            <person name="Salamov A."/>
            <person name="Lipzen A."/>
            <person name="Mereny Z."/>
            <person name="Hegedus B."/>
            <person name="Baldrian P."/>
            <person name="Stursova M."/>
            <person name="Weitz H."/>
            <person name="Taylor A."/>
            <person name="Grigoriev I.V."/>
            <person name="Nagy L.G."/>
            <person name="Martin F."/>
            <person name="Kauserud H."/>
        </authorList>
    </citation>
    <scope>NUCLEOTIDE SEQUENCE</scope>
    <source>
        <strain evidence="1">CBHHK002</strain>
    </source>
</reference>